<dbReference type="InterPro" id="IPR005064">
    <property type="entry name" value="BUG"/>
</dbReference>
<organism evidence="2 3">
    <name type="scientific">Pseudarthrobacter polychromogenes</name>
    <dbReference type="NCBI Taxonomy" id="1676"/>
    <lineage>
        <taxon>Bacteria</taxon>
        <taxon>Bacillati</taxon>
        <taxon>Actinomycetota</taxon>
        <taxon>Actinomycetes</taxon>
        <taxon>Micrococcales</taxon>
        <taxon>Micrococcaceae</taxon>
        <taxon>Pseudarthrobacter</taxon>
    </lineage>
</organism>
<evidence type="ECO:0000256" key="1">
    <source>
        <dbReference type="ARBA" id="ARBA00006987"/>
    </source>
</evidence>
<dbReference type="Gene3D" id="3.40.190.10">
    <property type="entry name" value="Periplasmic binding protein-like II"/>
    <property type="match status" value="1"/>
</dbReference>
<evidence type="ECO:0000313" key="3">
    <source>
        <dbReference type="Proteomes" id="UP000596938"/>
    </source>
</evidence>
<protein>
    <submittedName>
        <fullName evidence="2">Exported protein</fullName>
    </submittedName>
</protein>
<accession>A0ABQ1XM42</accession>
<comment type="caution">
    <text evidence="2">The sequence shown here is derived from an EMBL/GenBank/DDBJ whole genome shotgun (WGS) entry which is preliminary data.</text>
</comment>
<proteinExistence type="inferred from homology"/>
<dbReference type="PANTHER" id="PTHR42928">
    <property type="entry name" value="TRICARBOXYLATE-BINDING PROTEIN"/>
    <property type="match status" value="1"/>
</dbReference>
<gene>
    <name evidence="2" type="ORF">GCM10011577_21030</name>
</gene>
<dbReference type="SUPFAM" id="SSF53850">
    <property type="entry name" value="Periplasmic binding protein-like II"/>
    <property type="match status" value="1"/>
</dbReference>
<reference evidence="3" key="1">
    <citation type="journal article" date="2019" name="Int. J. Syst. Evol. Microbiol.">
        <title>The Global Catalogue of Microorganisms (GCM) 10K type strain sequencing project: providing services to taxonomists for standard genome sequencing and annotation.</title>
        <authorList>
            <consortium name="The Broad Institute Genomics Platform"/>
            <consortium name="The Broad Institute Genome Sequencing Center for Infectious Disease"/>
            <person name="Wu L."/>
            <person name="Ma J."/>
        </authorList>
    </citation>
    <scope>NUCLEOTIDE SEQUENCE [LARGE SCALE GENOMIC DNA]</scope>
    <source>
        <strain evidence="3">CGMCC 1.1927</strain>
    </source>
</reference>
<dbReference type="Proteomes" id="UP000596938">
    <property type="component" value="Unassembled WGS sequence"/>
</dbReference>
<dbReference type="EMBL" id="BMKU01000005">
    <property type="protein sequence ID" value="GGG97466.1"/>
    <property type="molecule type" value="Genomic_DNA"/>
</dbReference>
<dbReference type="InterPro" id="IPR042100">
    <property type="entry name" value="Bug_dom1"/>
</dbReference>
<evidence type="ECO:0000313" key="2">
    <source>
        <dbReference type="EMBL" id="GGG97466.1"/>
    </source>
</evidence>
<dbReference type="Gene3D" id="3.40.190.150">
    <property type="entry name" value="Bordetella uptake gene, domain 1"/>
    <property type="match status" value="1"/>
</dbReference>
<name>A0ABQ1XM42_9MICC</name>
<dbReference type="CDD" id="cd07012">
    <property type="entry name" value="PBP2_Bug_TTT"/>
    <property type="match status" value="1"/>
</dbReference>
<dbReference type="PIRSF" id="PIRSF017082">
    <property type="entry name" value="YflP"/>
    <property type="match status" value="1"/>
</dbReference>
<dbReference type="PANTHER" id="PTHR42928:SF5">
    <property type="entry name" value="BLR1237 PROTEIN"/>
    <property type="match status" value="1"/>
</dbReference>
<sequence>MEMTAGSLVGVRVSKEKTVVKTLLKSLAVGTAGLLALTGCASGSNSSSEADFPAQDIRLTVPWAAGGSGDLTARTIAPLLEKELGVEVIVENKPGANGSVAYNWLKDQKPDGYNLSMMGVEVATLQFQDYDIDPSNYAPIGQGLAGPGAIAVPVDSPYQSLKDLVADAKANPGKVTYSSPGVGSVWDSPAQGLQELAGIELTSVPFDGSAPAVAAAAAGDVDFSIDAIGTQKNQVDAGKLRYLAMLTEERDPKNPDVPTAKEEGIDLQNASWVGIMAPAGTPEEVVSKLSDAMGKAVEDPEYKKVIEGSNLVPTFKDAEEMTAFLDEEADRYGPWIKLAQGK</sequence>
<dbReference type="Pfam" id="PF03401">
    <property type="entry name" value="TctC"/>
    <property type="match status" value="1"/>
</dbReference>
<comment type="similarity">
    <text evidence="1">Belongs to the UPF0065 (bug) family.</text>
</comment>
<keyword evidence="3" id="KW-1185">Reference proteome</keyword>